<protein>
    <submittedName>
        <fullName evidence="1">Uncharacterized protein</fullName>
    </submittedName>
</protein>
<dbReference type="EMBL" id="PDUG01000006">
    <property type="protein sequence ID" value="PIC21843.1"/>
    <property type="molecule type" value="Genomic_DNA"/>
</dbReference>
<name>A0A2G5T3R4_9PELO</name>
<organism evidence="1 2">
    <name type="scientific">Caenorhabditis nigoni</name>
    <dbReference type="NCBI Taxonomy" id="1611254"/>
    <lineage>
        <taxon>Eukaryota</taxon>
        <taxon>Metazoa</taxon>
        <taxon>Ecdysozoa</taxon>
        <taxon>Nematoda</taxon>
        <taxon>Chromadorea</taxon>
        <taxon>Rhabditida</taxon>
        <taxon>Rhabditina</taxon>
        <taxon>Rhabditomorpha</taxon>
        <taxon>Rhabditoidea</taxon>
        <taxon>Rhabditidae</taxon>
        <taxon>Peloderinae</taxon>
        <taxon>Caenorhabditis</taxon>
    </lineage>
</organism>
<reference evidence="2" key="1">
    <citation type="submission" date="2017-10" db="EMBL/GenBank/DDBJ databases">
        <title>Rapid genome shrinkage in a self-fertile nematode reveals novel sperm competition proteins.</title>
        <authorList>
            <person name="Yin D."/>
            <person name="Schwarz E.M."/>
            <person name="Thomas C.G."/>
            <person name="Felde R.L."/>
            <person name="Korf I.F."/>
            <person name="Cutter A.D."/>
            <person name="Schartner C.M."/>
            <person name="Ralston E.J."/>
            <person name="Meyer B.J."/>
            <person name="Haag E.S."/>
        </authorList>
    </citation>
    <scope>NUCLEOTIDE SEQUENCE [LARGE SCALE GENOMIC DNA]</scope>
    <source>
        <strain evidence="2">JU1422</strain>
    </source>
</reference>
<comment type="caution">
    <text evidence="1">The sequence shown here is derived from an EMBL/GenBank/DDBJ whole genome shotgun (WGS) entry which is preliminary data.</text>
</comment>
<dbReference type="Proteomes" id="UP000230233">
    <property type="component" value="Chromosome X"/>
</dbReference>
<dbReference type="AlphaFoldDB" id="A0A2G5T3R4"/>
<sequence length="76" mass="8621">MAILFQSNSNSSLMWRAEQKNQEPSKRVEFGGSNEEYLEMMSSNHRKIQISSNINAPLHLLSTICVNESTTIEFTA</sequence>
<accession>A0A2G5T3R4</accession>
<proteinExistence type="predicted"/>
<gene>
    <name evidence="1" type="primary">Cnig_chr_X.g26534</name>
    <name evidence="1" type="ORF">B9Z55_026534</name>
</gene>
<evidence type="ECO:0000313" key="2">
    <source>
        <dbReference type="Proteomes" id="UP000230233"/>
    </source>
</evidence>
<keyword evidence="2" id="KW-1185">Reference proteome</keyword>
<evidence type="ECO:0000313" key="1">
    <source>
        <dbReference type="EMBL" id="PIC21843.1"/>
    </source>
</evidence>